<keyword evidence="1" id="KW-0732">Signal</keyword>
<sequence length="164" mass="18201">MLRNYPYIAAFLYLALISPKAAACAAHEYFNPDNFGVITGAALKLAGLTAPEPVFKLKHAPVAKAVQGEPSELTINFERPWRSSNVTMQFKSTPGIQLIDTSIALEDFEGAVKLRYLLEKPGFNNITIKISGEYKNESISSSRVVYIQPKKTLRKPTNQQVVTR</sequence>
<reference evidence="2 3" key="1">
    <citation type="submission" date="2016-11" db="EMBL/GenBank/DDBJ databases">
        <title>Trade-off between light-utilization and light-protection in marine flavobacteria.</title>
        <authorList>
            <person name="Kumagai Y."/>
        </authorList>
    </citation>
    <scope>NUCLEOTIDE SEQUENCE [LARGE SCALE GENOMIC DNA]</scope>
    <source>
        <strain evidence="2 3">NBRC 107125</strain>
    </source>
</reference>
<dbReference type="AlphaFoldDB" id="A0A1X9NFA1"/>
<evidence type="ECO:0000256" key="1">
    <source>
        <dbReference type="SAM" id="SignalP"/>
    </source>
</evidence>
<gene>
    <name evidence="2" type="ORF">BST96_00375</name>
</gene>
<evidence type="ECO:0000313" key="3">
    <source>
        <dbReference type="Proteomes" id="UP000193450"/>
    </source>
</evidence>
<name>A0A1X9NFA1_9GAMM</name>
<dbReference type="Proteomes" id="UP000193450">
    <property type="component" value="Chromosome"/>
</dbReference>
<dbReference type="STRING" id="716816.BST96_00375"/>
<dbReference type="OrthoDB" id="5732549at2"/>
<evidence type="ECO:0008006" key="4">
    <source>
        <dbReference type="Google" id="ProtNLM"/>
    </source>
</evidence>
<organism evidence="2 3">
    <name type="scientific">Oceanicoccus sagamiensis</name>
    <dbReference type="NCBI Taxonomy" id="716816"/>
    <lineage>
        <taxon>Bacteria</taxon>
        <taxon>Pseudomonadati</taxon>
        <taxon>Pseudomonadota</taxon>
        <taxon>Gammaproteobacteria</taxon>
        <taxon>Cellvibrionales</taxon>
        <taxon>Spongiibacteraceae</taxon>
        <taxon>Oceanicoccus</taxon>
    </lineage>
</organism>
<evidence type="ECO:0000313" key="2">
    <source>
        <dbReference type="EMBL" id="ARN72703.1"/>
    </source>
</evidence>
<proteinExistence type="predicted"/>
<dbReference type="EMBL" id="CP019343">
    <property type="protein sequence ID" value="ARN72703.1"/>
    <property type="molecule type" value="Genomic_DNA"/>
</dbReference>
<dbReference type="KEGG" id="osg:BST96_00375"/>
<accession>A0A1X9NFA1</accession>
<dbReference type="RefSeq" id="WP_085756789.1">
    <property type="nucleotide sequence ID" value="NZ_CP019343.1"/>
</dbReference>
<protein>
    <recommendedName>
        <fullName evidence="4">CopC domain-containing protein</fullName>
    </recommendedName>
</protein>
<keyword evidence="3" id="KW-1185">Reference proteome</keyword>
<feature type="signal peptide" evidence="1">
    <location>
        <begin position="1"/>
        <end position="22"/>
    </location>
</feature>
<feature type="chain" id="PRO_5012462933" description="CopC domain-containing protein" evidence="1">
    <location>
        <begin position="23"/>
        <end position="164"/>
    </location>
</feature>